<comment type="caution">
    <text evidence="1">The sequence shown here is derived from an EMBL/GenBank/DDBJ whole genome shotgun (WGS) entry which is preliminary data.</text>
</comment>
<sequence>MVSTKLICLVAGAAVLAGINGQVVTTTIALTTITVTAFTTVGFSDSFSSTADSYTTTIPSTTPLGVIPITASTTTTILLPSLNTTSSSAAVQPAFISPNNNVIVTSVSTVPTHTLVVRLFQPLANQHHDGRLNLYPRQHADVLGHWWSHAGHKVVRKHNESRQQPSHLFLKPSPERLSADPLQASLEHYWPSLCHHSSRIHVPDCRGGCWRARSKTV</sequence>
<evidence type="ECO:0000313" key="2">
    <source>
        <dbReference type="Proteomes" id="UP001230504"/>
    </source>
</evidence>
<dbReference type="RefSeq" id="XP_060409744.1">
    <property type="nucleotide sequence ID" value="XM_060555618.1"/>
</dbReference>
<protein>
    <submittedName>
        <fullName evidence="1">Uncharacterized protein</fullName>
    </submittedName>
</protein>
<dbReference type="AlphaFoldDB" id="A0AAD8V1B5"/>
<proteinExistence type="predicted"/>
<dbReference type="Proteomes" id="UP001230504">
    <property type="component" value="Unassembled WGS sequence"/>
</dbReference>
<accession>A0AAD8V1B5</accession>
<organism evidence="1 2">
    <name type="scientific">Colletotrichum navitas</name>
    <dbReference type="NCBI Taxonomy" id="681940"/>
    <lineage>
        <taxon>Eukaryota</taxon>
        <taxon>Fungi</taxon>
        <taxon>Dikarya</taxon>
        <taxon>Ascomycota</taxon>
        <taxon>Pezizomycotina</taxon>
        <taxon>Sordariomycetes</taxon>
        <taxon>Hypocreomycetidae</taxon>
        <taxon>Glomerellales</taxon>
        <taxon>Glomerellaceae</taxon>
        <taxon>Colletotrichum</taxon>
        <taxon>Colletotrichum graminicola species complex</taxon>
    </lineage>
</organism>
<gene>
    <name evidence="1" type="ORF">LY79DRAFT_524300</name>
</gene>
<reference evidence="1" key="1">
    <citation type="submission" date="2021-06" db="EMBL/GenBank/DDBJ databases">
        <title>Comparative genomics, transcriptomics and evolutionary studies reveal genomic signatures of adaptation to plant cell wall in hemibiotrophic fungi.</title>
        <authorList>
            <consortium name="DOE Joint Genome Institute"/>
            <person name="Baroncelli R."/>
            <person name="Diaz J.F."/>
            <person name="Benocci T."/>
            <person name="Peng M."/>
            <person name="Battaglia E."/>
            <person name="Haridas S."/>
            <person name="Andreopoulos W."/>
            <person name="Labutti K."/>
            <person name="Pangilinan J."/>
            <person name="Floch G.L."/>
            <person name="Makela M.R."/>
            <person name="Henrissat B."/>
            <person name="Grigoriev I.V."/>
            <person name="Crouch J.A."/>
            <person name="De Vries R.P."/>
            <person name="Sukno S.A."/>
            <person name="Thon M.R."/>
        </authorList>
    </citation>
    <scope>NUCLEOTIDE SEQUENCE</scope>
    <source>
        <strain evidence="1">CBS 125086</strain>
    </source>
</reference>
<evidence type="ECO:0000313" key="1">
    <source>
        <dbReference type="EMBL" id="KAK1574200.1"/>
    </source>
</evidence>
<dbReference type="GeneID" id="85439858"/>
<keyword evidence="2" id="KW-1185">Reference proteome</keyword>
<dbReference type="EMBL" id="JAHLJV010000079">
    <property type="protein sequence ID" value="KAK1574200.1"/>
    <property type="molecule type" value="Genomic_DNA"/>
</dbReference>
<name>A0AAD8V1B5_9PEZI</name>